<accession>A0ABR2JDD9</accession>
<dbReference type="Proteomes" id="UP001390339">
    <property type="component" value="Unassembled WGS sequence"/>
</dbReference>
<dbReference type="EMBL" id="JAPCWZ010000003">
    <property type="protein sequence ID" value="KAK8875125.1"/>
    <property type="molecule type" value="Genomic_DNA"/>
</dbReference>
<gene>
    <name evidence="2" type="ORF">PGQ11_005639</name>
</gene>
<dbReference type="Gene3D" id="1.25.40.20">
    <property type="entry name" value="Ankyrin repeat-containing domain"/>
    <property type="match status" value="1"/>
</dbReference>
<dbReference type="SUPFAM" id="SSF48403">
    <property type="entry name" value="Ankyrin repeat"/>
    <property type="match status" value="1"/>
</dbReference>
<feature type="chain" id="PRO_5047011113" evidence="1">
    <location>
        <begin position="25"/>
        <end position="886"/>
    </location>
</feature>
<name>A0ABR2JDD9_9PEZI</name>
<organism evidence="2 3">
    <name type="scientific">Apiospora arundinis</name>
    <dbReference type="NCBI Taxonomy" id="335852"/>
    <lineage>
        <taxon>Eukaryota</taxon>
        <taxon>Fungi</taxon>
        <taxon>Dikarya</taxon>
        <taxon>Ascomycota</taxon>
        <taxon>Pezizomycotina</taxon>
        <taxon>Sordariomycetes</taxon>
        <taxon>Xylariomycetidae</taxon>
        <taxon>Amphisphaeriales</taxon>
        <taxon>Apiosporaceae</taxon>
        <taxon>Apiospora</taxon>
    </lineage>
</organism>
<dbReference type="InterPro" id="IPR002110">
    <property type="entry name" value="Ankyrin_rpt"/>
</dbReference>
<dbReference type="SMART" id="SM00248">
    <property type="entry name" value="ANK"/>
    <property type="match status" value="2"/>
</dbReference>
<evidence type="ECO:0000313" key="2">
    <source>
        <dbReference type="EMBL" id="KAK8875125.1"/>
    </source>
</evidence>
<evidence type="ECO:0000313" key="3">
    <source>
        <dbReference type="Proteomes" id="UP001390339"/>
    </source>
</evidence>
<proteinExistence type="predicted"/>
<comment type="caution">
    <text evidence="2">The sequence shown here is derived from an EMBL/GenBank/DDBJ whole genome shotgun (WGS) entry which is preliminary data.</text>
</comment>
<reference evidence="2 3" key="1">
    <citation type="journal article" date="2024" name="IMA Fungus">
        <title>Apiospora arundinis, a panoply of carbohydrate-active enzymes and secondary metabolites.</title>
        <authorList>
            <person name="Sorensen T."/>
            <person name="Petersen C."/>
            <person name="Muurmann A.T."/>
            <person name="Christiansen J.V."/>
            <person name="Brundto M.L."/>
            <person name="Overgaard C.K."/>
            <person name="Boysen A.T."/>
            <person name="Wollenberg R.D."/>
            <person name="Larsen T.O."/>
            <person name="Sorensen J.L."/>
            <person name="Nielsen K.L."/>
            <person name="Sondergaard T.E."/>
        </authorList>
    </citation>
    <scope>NUCLEOTIDE SEQUENCE [LARGE SCALE GENOMIC DNA]</scope>
    <source>
        <strain evidence="2 3">AAU 773</strain>
    </source>
</reference>
<keyword evidence="1" id="KW-0732">Signal</keyword>
<sequence>MADPLSVAGLAAGLISLSLQVTTGITQYLDALKCRAEELESVRTYNQSIRNAIVVIEASVVKRQSQHHASSQVVVDSIQQCNAKIKSLEDLVAELAGCNTGNWRSILEVKGRKLRYAFDRSKVQRLAGKLCQAKDMLGTALQVLGVDVSMSALDKMTDIETVTRDTSTDLLATRSELASLHPPLAILDDRLQTVGGRLDHFDSSLTTNTQAISSHVLDGTRLIREDVQVTQTLLSESSSRQTIQLEQIVDQSAAHGKQLQNIVELLEKISQPADSRPANPMQMVHRLVQKPYEHHRELKLTYNGLARMISSAIEMSFSLSFGAGGWSMAPNIQYRPTVDEKLDPVFRVLHLLDDLLSEGEDLLATDGLPQFVFECQARVLWLFLEKKSTPFATNSLNETVLHQLANIANDVCPWNTAGTEDILSRFWEALTALGVPVNSYCLTGHIRRTESILEAFKKVPGIAEIYGCGPLSLAVLSNQIDRIKCLIDRFPETLNERNLLGHTPLHLAIINPDCLMLLLKAIPRSSEVLNLLDYDHQSPLAIAIKDSRISRRQSSGADCSVSMLLGADCSVSNLNYYDMRYSPNCVMSKFASHLANRRSRLNTFASEFRMIIEGEGIPLEFDEMLDGRAEEVERILTKHGVVVPPSLRTQPPFLSEDLETDLYREQREKGGMNYCSIYAVISSVHDAELFWELGFRGLNSQNPNRKISPLAFMTISWSLTNDAYPFPMIKYPYFYKTTQVVPPKDIALGATHTCCHFIFSTFWTTVPQDDIESIQEEEEAILELLESLLVDFEREVSAIPEIQPFEVARFVDFWRGYWFPKMRDVLADIDTNKLPEETMSKTEELGVVWYGPEMEEVTTVQKYDDWNSWQYWWDELDKIVARKEVE</sequence>
<protein>
    <submittedName>
        <fullName evidence="2">Ankyrin repeat-containing domain protein</fullName>
    </submittedName>
</protein>
<keyword evidence="3" id="KW-1185">Reference proteome</keyword>
<dbReference type="InterPro" id="IPR036770">
    <property type="entry name" value="Ankyrin_rpt-contain_sf"/>
</dbReference>
<feature type="signal peptide" evidence="1">
    <location>
        <begin position="1"/>
        <end position="24"/>
    </location>
</feature>
<evidence type="ECO:0000256" key="1">
    <source>
        <dbReference type="SAM" id="SignalP"/>
    </source>
</evidence>